<dbReference type="OrthoDB" id="4088568at2759"/>
<dbReference type="STRING" id="436010.A0A166K5L2"/>
<organism evidence="2 3">
    <name type="scientific">Athelia psychrophila</name>
    <dbReference type="NCBI Taxonomy" id="1759441"/>
    <lineage>
        <taxon>Eukaryota</taxon>
        <taxon>Fungi</taxon>
        <taxon>Dikarya</taxon>
        <taxon>Basidiomycota</taxon>
        <taxon>Agaricomycotina</taxon>
        <taxon>Agaricomycetes</taxon>
        <taxon>Agaricomycetidae</taxon>
        <taxon>Atheliales</taxon>
        <taxon>Atheliaceae</taxon>
        <taxon>Athelia</taxon>
    </lineage>
</organism>
<reference evidence="2 3" key="1">
    <citation type="journal article" date="2016" name="Mol. Biol. Evol.">
        <title>Comparative Genomics of Early-Diverging Mushroom-Forming Fungi Provides Insights into the Origins of Lignocellulose Decay Capabilities.</title>
        <authorList>
            <person name="Nagy L.G."/>
            <person name="Riley R."/>
            <person name="Tritt A."/>
            <person name="Adam C."/>
            <person name="Daum C."/>
            <person name="Floudas D."/>
            <person name="Sun H."/>
            <person name="Yadav J.S."/>
            <person name="Pangilinan J."/>
            <person name="Larsson K.H."/>
            <person name="Matsuura K."/>
            <person name="Barry K."/>
            <person name="Labutti K."/>
            <person name="Kuo R."/>
            <person name="Ohm R.A."/>
            <person name="Bhattacharya S.S."/>
            <person name="Shirouzu T."/>
            <person name="Yoshinaga Y."/>
            <person name="Martin F.M."/>
            <person name="Grigoriev I.V."/>
            <person name="Hibbett D.S."/>
        </authorList>
    </citation>
    <scope>NUCLEOTIDE SEQUENCE [LARGE SCALE GENOMIC DNA]</scope>
    <source>
        <strain evidence="2 3">CBS 109695</strain>
    </source>
</reference>
<proteinExistence type="predicted"/>
<feature type="region of interest" description="Disordered" evidence="1">
    <location>
        <begin position="686"/>
        <end position="725"/>
    </location>
</feature>
<protein>
    <submittedName>
        <fullName evidence="2">Uncharacterized protein</fullName>
    </submittedName>
</protein>
<keyword evidence="3" id="KW-1185">Reference proteome</keyword>
<gene>
    <name evidence="2" type="ORF">FIBSPDRAFT_931580</name>
</gene>
<dbReference type="Proteomes" id="UP000076532">
    <property type="component" value="Unassembled WGS sequence"/>
</dbReference>
<name>A0A166K5L2_9AGAM</name>
<feature type="region of interest" description="Disordered" evidence="1">
    <location>
        <begin position="1"/>
        <end position="21"/>
    </location>
</feature>
<sequence>MDPDHRGNWSPATLDSPRPGSIYHATSTMDDLTMALTNYTHASEPPPPLTCCCGRDECEHTKGWQAFKAKLESRLILSAEVGQALLQKYEASVRRTESGRHRRSISQDTEVDVPEDSPNPKDSEIHELEQANAALEKRLSQALLANEVSDSTHKSALRDLEEAQTSVTRLSAYHARTVGLDTRLMVVMREKDDIQQERDSETQRARVAESRISALKERTTKLQIEVHRLQQDLEQRRQHRLELSEEILQDARSRLQTLQEYQLGRDTLAEENEVTKVLESLVADNENLKRDNAELQNLLSDAREDLRALQEEVGEHRAGFSGGSRAATPHLFSPASIKDESVPHSRRRRPASLEPRSRQGLEPLTHIHIHEPLTPEPDRRPLSPPDSLIPPAKLTTFNRHRSRYSSSHASYASLELEVEDNRDEGPASPSPRVGTPHRSLMLLSQSRGVQTDSYPGLLAPSPIPHAFGDYLSGSSPIDGPSEASSVAETNSTHIGILLDRITALLTRLTQADPLTLTNRLKRQHLKGADVGHLSRATVASIVSEASQLRAQFRAILEDDRVPVTCTRKDLRTLFKVFREFFTETGQLRTTLNDIIIDPSIAAKVSEMALDPAKAAEKERQAAKGPSWMAPLTKLFGAPSPSETPPPTREGPSSTLRPPNRGLERQSSRRVPKLGAALAASTTTTVNVEFSGGGGGRATARTASESPSTRSVPSAASSPPPTQVHGSLMNIFAGAPQLADPWVVIPTTSRRGASDGERSAVSGTGTATTGRSGMPNARNTAGMSQNVDAVIDSRGQDDENDVVAPLLQRTLRRRGLSDSSIHSSFMAQSEDDPASPRDTSTFGLWPQRGGMFRSISQTVQQGLSR</sequence>
<dbReference type="EMBL" id="KV417546">
    <property type="protein sequence ID" value="KZP21552.1"/>
    <property type="molecule type" value="Genomic_DNA"/>
</dbReference>
<feature type="region of interest" description="Disordered" evidence="1">
    <location>
        <begin position="92"/>
        <end position="123"/>
    </location>
</feature>
<feature type="compositionally biased region" description="Low complexity" evidence="1">
    <location>
        <begin position="697"/>
        <end position="716"/>
    </location>
</feature>
<feature type="region of interest" description="Disordered" evidence="1">
    <location>
        <begin position="748"/>
        <end position="782"/>
    </location>
</feature>
<feature type="compositionally biased region" description="Basic and acidic residues" evidence="1">
    <location>
        <begin position="368"/>
        <end position="381"/>
    </location>
</feature>
<feature type="compositionally biased region" description="Low complexity" evidence="1">
    <location>
        <begin position="404"/>
        <end position="415"/>
    </location>
</feature>
<evidence type="ECO:0000313" key="2">
    <source>
        <dbReference type="EMBL" id="KZP21552.1"/>
    </source>
</evidence>
<feature type="region of interest" description="Disordered" evidence="1">
    <location>
        <begin position="316"/>
        <end position="437"/>
    </location>
</feature>
<accession>A0A166K5L2</accession>
<feature type="compositionally biased region" description="Low complexity" evidence="1">
    <location>
        <begin position="758"/>
        <end position="772"/>
    </location>
</feature>
<feature type="region of interest" description="Disordered" evidence="1">
    <location>
        <begin position="614"/>
        <end position="671"/>
    </location>
</feature>
<evidence type="ECO:0000256" key="1">
    <source>
        <dbReference type="SAM" id="MobiDB-lite"/>
    </source>
</evidence>
<evidence type="ECO:0000313" key="3">
    <source>
        <dbReference type="Proteomes" id="UP000076532"/>
    </source>
</evidence>
<feature type="compositionally biased region" description="Polar residues" evidence="1">
    <location>
        <begin position="816"/>
        <end position="826"/>
    </location>
</feature>
<feature type="region of interest" description="Disordered" evidence="1">
    <location>
        <begin position="813"/>
        <end position="849"/>
    </location>
</feature>
<dbReference type="AlphaFoldDB" id="A0A166K5L2"/>